<organism evidence="10 11">
    <name type="scientific">Candidatus Southlakia epibionticum</name>
    <dbReference type="NCBI Taxonomy" id="3043284"/>
    <lineage>
        <taxon>Bacteria</taxon>
        <taxon>Candidatus Saccharimonadota</taxon>
        <taxon>Candidatus Saccharimonadia</taxon>
        <taxon>Candidatus Saccharimonadales</taxon>
        <taxon>Candidatus Saccharimonadaceae</taxon>
        <taxon>Candidatus Southlakia</taxon>
    </lineage>
</organism>
<dbReference type="Proteomes" id="UP001177295">
    <property type="component" value="Chromosome"/>
</dbReference>
<evidence type="ECO:0000256" key="6">
    <source>
        <dbReference type="ARBA" id="ARBA00050038"/>
    </source>
</evidence>
<keyword evidence="3 7" id="KW-0378">Hydrolase</keyword>
<evidence type="ECO:0000256" key="2">
    <source>
        <dbReference type="ARBA" id="ARBA00022555"/>
    </source>
</evidence>
<keyword evidence="7" id="KW-0963">Cytoplasm</keyword>
<feature type="binding site" evidence="7">
    <location>
        <position position="14"/>
    </location>
    <ligand>
        <name>tRNA</name>
        <dbReference type="ChEBI" id="CHEBI:17843"/>
    </ligand>
</feature>
<comment type="subcellular location">
    <subcellularLocation>
        <location evidence="7">Cytoplasm</location>
    </subcellularLocation>
</comment>
<name>A0ABY8WZ23_9BACT</name>
<dbReference type="InterPro" id="IPR018171">
    <property type="entry name" value="Pept_tRNA_hydro_CS"/>
</dbReference>
<gene>
    <name evidence="7" type="primary">pth</name>
    <name evidence="10" type="ORF">SEML1_0303</name>
</gene>
<feature type="site" description="Discriminates between blocked and unblocked aminoacyl-tRNA" evidence="7">
    <location>
        <position position="9"/>
    </location>
</feature>
<dbReference type="RefSeq" id="WP_376754297.1">
    <property type="nucleotide sequence ID" value="NZ_CP124550.1"/>
</dbReference>
<dbReference type="EMBL" id="CP124550">
    <property type="protein sequence ID" value="WIO45933.1"/>
    <property type="molecule type" value="Genomic_DNA"/>
</dbReference>
<dbReference type="CDD" id="cd00462">
    <property type="entry name" value="PTH"/>
    <property type="match status" value="1"/>
</dbReference>
<dbReference type="PROSITE" id="PS01195">
    <property type="entry name" value="PEPT_TRNA_HYDROL_1"/>
    <property type="match status" value="1"/>
</dbReference>
<keyword evidence="11" id="KW-1185">Reference proteome</keyword>
<keyword evidence="2 7" id="KW-0820">tRNA-binding</keyword>
<feature type="binding site" evidence="7">
    <location>
        <position position="65"/>
    </location>
    <ligand>
        <name>tRNA</name>
        <dbReference type="ChEBI" id="CHEBI:17843"/>
    </ligand>
</feature>
<dbReference type="HAMAP" id="MF_00083">
    <property type="entry name" value="Pept_tRNA_hydro_bact"/>
    <property type="match status" value="1"/>
</dbReference>
<dbReference type="GO" id="GO:0016787">
    <property type="term" value="F:hydrolase activity"/>
    <property type="evidence" value="ECO:0007669"/>
    <property type="project" value="UniProtKB-KW"/>
</dbReference>
<evidence type="ECO:0000256" key="8">
    <source>
        <dbReference type="RuleBase" id="RU000673"/>
    </source>
</evidence>
<evidence type="ECO:0000256" key="5">
    <source>
        <dbReference type="ARBA" id="ARBA00038063"/>
    </source>
</evidence>
<reference evidence="10 11" key="1">
    <citation type="journal article" date="2023" name="Cell">
        <title>Genetic manipulation of Patescibacteria provides mechanistic insights into microbial dark matter and the epibiotic lifestyle.</title>
        <authorList>
            <person name="Wang Y."/>
            <person name="Gallagher L.A."/>
            <person name="Andrade P.A."/>
            <person name="Liu A."/>
            <person name="Humphreys I.R."/>
            <person name="Turkarslan S."/>
            <person name="Cutler K.J."/>
            <person name="Arrieta-Ortiz M.L."/>
            <person name="Li Y."/>
            <person name="Radey M.C."/>
            <person name="McLean J.S."/>
            <person name="Cong Q."/>
            <person name="Baker D."/>
            <person name="Baliga N.S."/>
            <person name="Peterson S.B."/>
            <person name="Mougous J.D."/>
        </authorList>
    </citation>
    <scope>NUCLEOTIDE SEQUENCE [LARGE SCALE GENOMIC DNA]</scope>
    <source>
        <strain evidence="10 11">ML1</strain>
    </source>
</reference>
<dbReference type="EC" id="3.1.1.29" evidence="1 7"/>
<protein>
    <recommendedName>
        <fullName evidence="6 7">Peptidyl-tRNA hydrolase</fullName>
        <shortName evidence="7">Pth</shortName>
        <ecNumber evidence="1 7">3.1.1.29</ecNumber>
    </recommendedName>
</protein>
<comment type="similarity">
    <text evidence="5 7 9">Belongs to the PTH family.</text>
</comment>
<dbReference type="Pfam" id="PF01195">
    <property type="entry name" value="Pept_tRNA_hydro"/>
    <property type="match status" value="1"/>
</dbReference>
<evidence type="ECO:0000313" key="10">
    <source>
        <dbReference type="EMBL" id="WIO45933.1"/>
    </source>
</evidence>
<dbReference type="InterPro" id="IPR036416">
    <property type="entry name" value="Pept_tRNA_hydro_sf"/>
</dbReference>
<dbReference type="Gene3D" id="3.40.50.1470">
    <property type="entry name" value="Peptidyl-tRNA hydrolase"/>
    <property type="match status" value="1"/>
</dbReference>
<feature type="active site" description="Proton acceptor" evidence="7">
    <location>
        <position position="19"/>
    </location>
</feature>
<keyword evidence="4 7" id="KW-0694">RNA-binding</keyword>
<dbReference type="PANTHER" id="PTHR17224">
    <property type="entry name" value="PEPTIDYL-TRNA HYDROLASE"/>
    <property type="match status" value="1"/>
</dbReference>
<feature type="binding site" evidence="7">
    <location>
        <position position="67"/>
    </location>
    <ligand>
        <name>tRNA</name>
        <dbReference type="ChEBI" id="CHEBI:17843"/>
    </ligand>
</feature>
<evidence type="ECO:0000256" key="1">
    <source>
        <dbReference type="ARBA" id="ARBA00013260"/>
    </source>
</evidence>
<dbReference type="InterPro" id="IPR001328">
    <property type="entry name" value="Pept_tRNA_hydro"/>
</dbReference>
<accession>A0ABY8WZ23</accession>
<evidence type="ECO:0000256" key="7">
    <source>
        <dbReference type="HAMAP-Rule" id="MF_00083"/>
    </source>
</evidence>
<evidence type="ECO:0000256" key="9">
    <source>
        <dbReference type="RuleBase" id="RU004320"/>
    </source>
</evidence>
<evidence type="ECO:0000313" key="11">
    <source>
        <dbReference type="Proteomes" id="UP001177295"/>
    </source>
</evidence>
<feature type="site" description="Stabilizes the basic form of H active site to accept a proton" evidence="7">
    <location>
        <position position="92"/>
    </location>
</feature>
<evidence type="ECO:0000256" key="3">
    <source>
        <dbReference type="ARBA" id="ARBA00022801"/>
    </source>
</evidence>
<proteinExistence type="inferred from homology"/>
<dbReference type="SUPFAM" id="SSF53178">
    <property type="entry name" value="Peptidyl-tRNA hydrolase-like"/>
    <property type="match status" value="1"/>
</dbReference>
<comment type="function">
    <text evidence="7">Hydrolyzes ribosome-free peptidyl-tRNAs (with 1 or more amino acids incorporated), which drop off the ribosome during protein synthesis, or as a result of ribosome stalling.</text>
</comment>
<dbReference type="NCBIfam" id="TIGR00447">
    <property type="entry name" value="pth"/>
    <property type="match status" value="1"/>
</dbReference>
<dbReference type="PANTHER" id="PTHR17224:SF1">
    <property type="entry name" value="PEPTIDYL-TRNA HYDROLASE"/>
    <property type="match status" value="1"/>
</dbReference>
<evidence type="ECO:0000256" key="4">
    <source>
        <dbReference type="ARBA" id="ARBA00022884"/>
    </source>
</evidence>
<comment type="catalytic activity">
    <reaction evidence="7 8">
        <text>an N-acyl-L-alpha-aminoacyl-tRNA + H2O = an N-acyl-L-amino acid + a tRNA + H(+)</text>
        <dbReference type="Rhea" id="RHEA:54448"/>
        <dbReference type="Rhea" id="RHEA-COMP:10123"/>
        <dbReference type="Rhea" id="RHEA-COMP:13883"/>
        <dbReference type="ChEBI" id="CHEBI:15377"/>
        <dbReference type="ChEBI" id="CHEBI:15378"/>
        <dbReference type="ChEBI" id="CHEBI:59874"/>
        <dbReference type="ChEBI" id="CHEBI:78442"/>
        <dbReference type="ChEBI" id="CHEBI:138191"/>
        <dbReference type="EC" id="3.1.1.29"/>
    </reaction>
</comment>
<sequence>MKLIVGLGNPGSRYNNTRHNVGFAMLDRYTAAQEITWREQAKFHAVAARTAIAGETIIFAKPTTYYNDCGITARALIDFYKLSRDDLLVIHDDIVLDFGKVRIRRGGQDAGNNGLKSLYRHIGQTFWHVRIGADNLRRRQIGDVDFVLSEFNRDEAQILAEWTAPTVARIIDQFIAGAISATSYRLP</sequence>
<comment type="subunit">
    <text evidence="7">Monomer.</text>
</comment>
<comment type="function">
    <text evidence="7">Catalyzes the release of premature peptidyl moieties from peptidyl-tRNA molecules trapped in stalled 50S ribosomal subunits, and thus maintains levels of free tRNAs and 50S ribosomes.</text>
</comment>
<feature type="binding site" evidence="7">
    <location>
        <position position="113"/>
    </location>
    <ligand>
        <name>tRNA</name>
        <dbReference type="ChEBI" id="CHEBI:17843"/>
    </ligand>
</feature>